<dbReference type="Pfam" id="PF06722">
    <property type="entry name" value="EryCIII-like_C"/>
    <property type="match status" value="1"/>
</dbReference>
<proteinExistence type="inferred from homology"/>
<comment type="caution">
    <text evidence="7">The sequence shown here is derived from an EMBL/GenBank/DDBJ whole genome shotgun (WGS) entry which is preliminary data.</text>
</comment>
<feature type="domain" description="Erythromycin biosynthesis protein CIII-like N-terminal" evidence="6">
    <location>
        <begin position="22"/>
        <end position="251"/>
    </location>
</feature>
<gene>
    <name evidence="7" type="ORF">Ssi02_09090</name>
</gene>
<name>A0A919V4M9_9ACTN</name>
<comment type="similarity">
    <text evidence="1">Belongs to the glycosyltransferase 28 family.</text>
</comment>
<feature type="domain" description="Erythromycin biosynthesis protein CIII-like C-terminal" evidence="5">
    <location>
        <begin position="268"/>
        <end position="410"/>
    </location>
</feature>
<reference evidence="7" key="1">
    <citation type="submission" date="2021-01" db="EMBL/GenBank/DDBJ databases">
        <title>Whole genome shotgun sequence of Sinosporangium siamense NBRC 109515.</title>
        <authorList>
            <person name="Komaki H."/>
            <person name="Tamura T."/>
        </authorList>
    </citation>
    <scope>NUCLEOTIDE SEQUENCE</scope>
    <source>
        <strain evidence="7">NBRC 109515</strain>
    </source>
</reference>
<protein>
    <submittedName>
        <fullName evidence="7">Glycosyl transferase</fullName>
    </submittedName>
</protein>
<dbReference type="NCBIfam" id="TIGR04516">
    <property type="entry name" value="glycosyl_450act"/>
    <property type="match status" value="1"/>
</dbReference>
<dbReference type="SUPFAM" id="SSF53756">
    <property type="entry name" value="UDP-Glycosyltransferase/glycogen phosphorylase"/>
    <property type="match status" value="1"/>
</dbReference>
<evidence type="ECO:0000256" key="3">
    <source>
        <dbReference type="ARBA" id="ARBA00022679"/>
    </source>
</evidence>
<evidence type="ECO:0000313" key="8">
    <source>
        <dbReference type="Proteomes" id="UP000606172"/>
    </source>
</evidence>
<evidence type="ECO:0000256" key="2">
    <source>
        <dbReference type="ARBA" id="ARBA00022676"/>
    </source>
</evidence>
<dbReference type="GO" id="GO:0016758">
    <property type="term" value="F:hexosyltransferase activity"/>
    <property type="evidence" value="ECO:0007669"/>
    <property type="project" value="UniProtKB-ARBA"/>
</dbReference>
<dbReference type="CDD" id="cd03784">
    <property type="entry name" value="GT1_Gtf-like"/>
    <property type="match status" value="1"/>
</dbReference>
<keyword evidence="2" id="KW-0328">Glycosyltransferase</keyword>
<dbReference type="InterPro" id="IPR050426">
    <property type="entry name" value="Glycosyltransferase_28"/>
</dbReference>
<evidence type="ECO:0000259" key="6">
    <source>
        <dbReference type="Pfam" id="PF21036"/>
    </source>
</evidence>
<evidence type="ECO:0000259" key="5">
    <source>
        <dbReference type="Pfam" id="PF06722"/>
    </source>
</evidence>
<organism evidence="7 8">
    <name type="scientific">Sinosporangium siamense</name>
    <dbReference type="NCBI Taxonomy" id="1367973"/>
    <lineage>
        <taxon>Bacteria</taxon>
        <taxon>Bacillati</taxon>
        <taxon>Actinomycetota</taxon>
        <taxon>Actinomycetes</taxon>
        <taxon>Streptosporangiales</taxon>
        <taxon>Streptosporangiaceae</taxon>
        <taxon>Sinosporangium</taxon>
    </lineage>
</organism>
<dbReference type="GO" id="GO:0017000">
    <property type="term" value="P:antibiotic biosynthetic process"/>
    <property type="evidence" value="ECO:0007669"/>
    <property type="project" value="UniProtKB-KW"/>
</dbReference>
<dbReference type="InterPro" id="IPR002213">
    <property type="entry name" value="UDP_glucos_trans"/>
</dbReference>
<dbReference type="RefSeq" id="WP_204021231.1">
    <property type="nucleotide sequence ID" value="NZ_BOOW01000006.1"/>
</dbReference>
<evidence type="ECO:0000256" key="4">
    <source>
        <dbReference type="ARBA" id="ARBA00023194"/>
    </source>
</evidence>
<dbReference type="InterPro" id="IPR048284">
    <property type="entry name" value="EryCIII-like_N"/>
</dbReference>
<dbReference type="InterPro" id="IPR030953">
    <property type="entry name" value="Glycosyl_450act"/>
</dbReference>
<keyword evidence="8" id="KW-1185">Reference proteome</keyword>
<dbReference type="Proteomes" id="UP000606172">
    <property type="component" value="Unassembled WGS sequence"/>
</dbReference>
<dbReference type="InterPro" id="IPR010610">
    <property type="entry name" value="EryCIII-like_C"/>
</dbReference>
<keyword evidence="4" id="KW-0045">Antibiotic biosynthesis</keyword>
<dbReference type="PANTHER" id="PTHR48050:SF13">
    <property type="entry name" value="STEROL 3-BETA-GLUCOSYLTRANSFERASE UGT80A2"/>
    <property type="match status" value="1"/>
</dbReference>
<dbReference type="Pfam" id="PF21036">
    <property type="entry name" value="EryCIII-like_N"/>
    <property type="match status" value="1"/>
</dbReference>
<evidence type="ECO:0000256" key="1">
    <source>
        <dbReference type="ARBA" id="ARBA00006962"/>
    </source>
</evidence>
<sequence>MRVLFVSYAEKTHFIGMVPLAWALHNAGHEVRVASHPELTSTITHAGLTAVPVGKDHHLTRVLDICRQLGDEYDFDMAENRPEHLPWDHLKPRYRGFVVWWARLVNDSILKDVTDFSLYWRPDLVIWEPVTFAGPIAAKAVGAAHARFMWGLDVFARIRSHYLRVGAEQPPAQRQDSLADWINARGEQYGVEFSEDMSTGHFTLDYTPPSMRFDLDYHHVPLRYVPYNGTGTVPDWLRTPPKRPRVCLTLGTSATERLDGYSVPIQDILTSLGDLDIEVVATIPDAQRDQLTHVPDNVRTVPFVPLSALVPTCSAVIHHGGGGSFSTSSINGVPQLVLANMVDAPIKGQMLHDRGAGIFIPSEQATGPAVREALHRLLTEPSYRRDAGRLREEMFAMPSPADVVPELEKLAFEYRAAPAQAAHR</sequence>
<dbReference type="PANTHER" id="PTHR48050">
    <property type="entry name" value="STEROL 3-BETA-GLUCOSYLTRANSFERASE"/>
    <property type="match status" value="1"/>
</dbReference>
<keyword evidence="3 7" id="KW-0808">Transferase</keyword>
<dbReference type="EMBL" id="BOOW01000006">
    <property type="protein sequence ID" value="GII90678.1"/>
    <property type="molecule type" value="Genomic_DNA"/>
</dbReference>
<evidence type="ECO:0000313" key="7">
    <source>
        <dbReference type="EMBL" id="GII90678.1"/>
    </source>
</evidence>
<dbReference type="AlphaFoldDB" id="A0A919V4M9"/>
<accession>A0A919V4M9</accession>
<dbReference type="Gene3D" id="3.40.50.2000">
    <property type="entry name" value="Glycogen Phosphorylase B"/>
    <property type="match status" value="2"/>
</dbReference>
<dbReference type="GO" id="GO:0008194">
    <property type="term" value="F:UDP-glycosyltransferase activity"/>
    <property type="evidence" value="ECO:0007669"/>
    <property type="project" value="InterPro"/>
</dbReference>
<dbReference type="FunFam" id="3.40.50.2000:FF:000072">
    <property type="entry name" value="Glycosyl transferase"/>
    <property type="match status" value="1"/>
</dbReference>